<dbReference type="PRINTS" id="PR00193">
    <property type="entry name" value="MYOSINHEAVY"/>
</dbReference>
<dbReference type="GO" id="GO:0005524">
    <property type="term" value="F:ATP binding"/>
    <property type="evidence" value="ECO:0007669"/>
    <property type="project" value="UniProtKB-UniRule"/>
</dbReference>
<feature type="transmembrane region" description="Helical" evidence="19">
    <location>
        <begin position="902"/>
        <end position="923"/>
    </location>
</feature>
<feature type="transmembrane region" description="Helical" evidence="19">
    <location>
        <begin position="869"/>
        <end position="890"/>
    </location>
</feature>
<dbReference type="SMR" id="A0A7E6FET7"/>
<evidence type="ECO:0000256" key="5">
    <source>
        <dbReference type="ARBA" id="ARBA00022679"/>
    </source>
</evidence>
<keyword evidence="9 19" id="KW-1133">Transmembrane helix</keyword>
<evidence type="ECO:0000313" key="22">
    <source>
        <dbReference type="RefSeq" id="XP_036366078.1"/>
    </source>
</evidence>
<feature type="transmembrane region" description="Helical" evidence="19">
    <location>
        <begin position="1717"/>
        <end position="1737"/>
    </location>
</feature>
<dbReference type="KEGG" id="osn:115220581"/>
<evidence type="ECO:0000256" key="16">
    <source>
        <dbReference type="ARBA" id="ARBA00048014"/>
    </source>
</evidence>
<keyword evidence="3" id="KW-1003">Cell membrane</keyword>
<dbReference type="PANTHER" id="PTHR22914">
    <property type="entry name" value="CHITIN SYNTHASE"/>
    <property type="match status" value="1"/>
</dbReference>
<keyword evidence="17" id="KW-0009">Actin-binding</keyword>
<evidence type="ECO:0000256" key="15">
    <source>
        <dbReference type="ARBA" id="ARBA00046329"/>
    </source>
</evidence>
<dbReference type="Gene3D" id="3.40.850.10">
    <property type="entry name" value="Kinesin motor domain"/>
    <property type="match status" value="1"/>
</dbReference>
<dbReference type="GO" id="GO:0004100">
    <property type="term" value="F:chitin synthase activity"/>
    <property type="evidence" value="ECO:0007669"/>
    <property type="project" value="UniProtKB-EC"/>
</dbReference>
<evidence type="ECO:0000256" key="1">
    <source>
        <dbReference type="ARBA" id="ARBA00004651"/>
    </source>
</evidence>
<dbReference type="InterPro" id="IPR001609">
    <property type="entry name" value="Myosin_head_motor_dom-like"/>
</dbReference>
<dbReference type="Pfam" id="PF00063">
    <property type="entry name" value="Myosin_head"/>
    <property type="match status" value="1"/>
</dbReference>
<proteinExistence type="inferred from homology"/>
<evidence type="ECO:0000256" key="11">
    <source>
        <dbReference type="ARBA" id="ARBA00023123"/>
    </source>
</evidence>
<evidence type="ECO:0000256" key="6">
    <source>
        <dbReference type="ARBA" id="ARBA00022692"/>
    </source>
</evidence>
<dbReference type="GO" id="GO:0003774">
    <property type="term" value="F:cytoskeletal motor activity"/>
    <property type="evidence" value="ECO:0007669"/>
    <property type="project" value="UniProtKB-UniRule"/>
</dbReference>
<evidence type="ECO:0000256" key="10">
    <source>
        <dbReference type="ARBA" id="ARBA00023054"/>
    </source>
</evidence>
<comment type="catalytic activity">
    <reaction evidence="16">
        <text>[(1-&gt;4)-N-acetyl-beta-D-glucosaminyl](n) + UDP-N-acetyl-alpha-D-glucosamine = [(1-&gt;4)-N-acetyl-beta-D-glucosaminyl](n+1) + UDP + H(+)</text>
        <dbReference type="Rhea" id="RHEA:16637"/>
        <dbReference type="Rhea" id="RHEA-COMP:9593"/>
        <dbReference type="Rhea" id="RHEA-COMP:9595"/>
        <dbReference type="ChEBI" id="CHEBI:15378"/>
        <dbReference type="ChEBI" id="CHEBI:17029"/>
        <dbReference type="ChEBI" id="CHEBI:57705"/>
        <dbReference type="ChEBI" id="CHEBI:58223"/>
        <dbReference type="EC" id="2.4.1.16"/>
    </reaction>
</comment>
<feature type="transmembrane region" description="Helical" evidence="19">
    <location>
        <begin position="1089"/>
        <end position="1113"/>
    </location>
</feature>
<keyword evidence="21" id="KW-1185">Reference proteome</keyword>
<dbReference type="SUPFAM" id="SSF53448">
    <property type="entry name" value="Nucleotide-diphospho-sugar transferases"/>
    <property type="match status" value="1"/>
</dbReference>
<evidence type="ECO:0000256" key="3">
    <source>
        <dbReference type="ARBA" id="ARBA00022475"/>
    </source>
</evidence>
<accession>A0A7E6FET7</accession>
<evidence type="ECO:0000313" key="21">
    <source>
        <dbReference type="Proteomes" id="UP000515154"/>
    </source>
</evidence>
<sequence length="2117" mass="243543">MTLKTVYSDGFNVIDEVNGTHGYGGAFYASNFDQNMHLKPDDGDLSTSEFLDEGTIVEKLCKRFFSGEYYTYIGEIIVAVNPCQPIKIYEAEDHERYKNLYERRTQKPHIYWMADEVYRCLRETSQNQCIIVSGESGAGKTESTKHVLNHLIRLGPNNISDLINQLDQVNPLLELFGNASTALNKNSSRFCKFIELQYSDAGQLLNGQIQSFILEKCRLIHRQKNEKNFHIFYALLGGLEPELKEKFYLGEAAEYRIVQGEDEMAPVFDNNEDYNNYIHKFASLEEALQKIGFDNLEVTDMYNVLSAVLNLTNINFEVDEEAEDGEIDVPNESKLIISNVENLLTLQEDVLYEALIRKSLFVKGQKITKRKRIVEANEGRDALAKELYSLLFTCVIDQINSKLKESVSPEACIQTSRKSPSISLLDISGFEKLSVNGFEQLLINTANEVLHQIFLTNVIRREQEEYEKEGIHWKDIQFHDNKDVIDLILKSGGNKGVSIFSILEDQASLQKISDEGLVQKLNENCSQNNRYIRRNETEISFGIIHYADQVIYNASGLVEKTKDTLSKSLRSVICYSGNPLLRRCCPLFEFFIISQISNLKSFQKSLRQLQTKLNQSKLLFVRCLKPNTHLKPNKFDHRCMQQQLRASGLTEAANIRKDGYPIRLPFAKFSKRYGHLLKYDLQDQLIEPQKKCEMIINEVKLQNCGIGKTKVMLKYQDKDILENRLKEHEDRNFGTNVSNIAASTRSSFSSNGPIQDNRVNLLKHKLGVKLSTEQSKDINISKTPERNVMDDESFSKDEGGVPSYDFFRETEREIDNEIDFFNKLLKLLRILFYLFTISGILVTGVVNRISLQLMATAKPPHSKSAHSKLVISLVVPTVIFWILTLVRSVFRKTEWPSKKLLFSVFLFECVQITGKALFLFRIIPTLGLFRSSVLILGTGQVPAVMLLLEQIFGAKFQKLSTRFLGLIFYSLACCIQIGVIPVFYITDFFTWTTDRDEKISETENWIVPIAVVLTSFTWWENYAFFDIQCCRLSIPLKRLRNRIEKTREATDIITVPLKMVLFFCLSLALSHQDIRSFLQDWKDSLSTDYMLVHLQGYGVMYVHIVSGLICCYLAGMACKLHMQKIGFSLPLILVTPVSVGLNIAQCTKKIVPDNLVTEKWACFKMEIPGEILTPILMMGLLFVSIIIITNHIWMPSSERMSQVKKLFVLPHYEPIFPDMGLLLRRRQDVKEKSFRIKKEGLDENNMRPKILICATTWHETRQEMLQLQKSLFRLDLEQVTKKLAQSYVTSYIDVNSYELEIHVIFDDAWETDSNHNRVPNGYVREFVDLIPEAAESVAKGFIRLNDFKKVSTPYGGRLELVMPGDTQMIIHLKDKDKIRHKKRWSQVMYMYYLLGFKMFGDRGTDNEICVSTEVTGLKKRKTKSHSNASILNHLSDDDFKRIEKTFILTLDGDVDFKPNSVKLLIDRMLKNSKVGAVCGRIHPVGSGPMVWYQQFEYAIGHWLQKAAEHVFGCVLCCPGCFSLFRASAIMDDNVIRAYTRKPVKARDFIQYEQGEDRWLCTLLLQQGYKIDYCAGADAFTFAPESFHDFFIQRRRWAPSTIANIMDLLSTWRVTVSLNDNISALFILYQFILMTSSILAPATVILMIAGSYSAVLKLSMWKSFALSLVPVIIFIVVCLKAKTSTQITFAAFMTSVYTVVMVVVTVGTLVNILDEDLISPNVVFLAGLAIIFSVCGLLHPREIVCLIHGILYFLTVPSSFIFLTVYFLCNLNNVSWGTRENPKVSDEESVKKVNDDKKKTIFSLFNLNSLRPIIEDFKKFIYDILGKKPGESAETRGFDPVTDVENQKPTTQLQSIQAGVKVIRTKIPDDLHLKVDPFYWRKLAYLGNGEECCVNDDEVKFWNYILRKYLYPLKEDKDEKERIKRDLDTTRNNVVFGYFLLNLLWSVAVMQLQTMKHELLPFFILKKYEPISVIFLTVFGLVLTFQFVGMCMHRWGTFLHLMSTTHILSNEVEKNRMIENVIRSMASASRDIDIQPDYSSDEEDSVYEGQLPEEDYPIDDSMEEEPPKSVYERIYHDRWKTIRRDFNKRVPKNRRGFYKDTFLPSDNHGYTNQVFNNV</sequence>
<evidence type="ECO:0000256" key="7">
    <source>
        <dbReference type="ARBA" id="ARBA00022741"/>
    </source>
</evidence>
<dbReference type="GO" id="GO:0016459">
    <property type="term" value="C:myosin complex"/>
    <property type="evidence" value="ECO:0007669"/>
    <property type="project" value="UniProtKB-KW"/>
</dbReference>
<reference evidence="22" key="1">
    <citation type="submission" date="2025-08" db="UniProtKB">
        <authorList>
            <consortium name="RefSeq"/>
        </authorList>
    </citation>
    <scope>IDENTIFICATION</scope>
</reference>
<keyword evidence="10" id="KW-0175">Coiled coil</keyword>
<feature type="transmembrane region" description="Helical" evidence="19">
    <location>
        <begin position="830"/>
        <end position="849"/>
    </location>
</feature>
<feature type="transmembrane region" description="Helical" evidence="19">
    <location>
        <begin position="1048"/>
        <end position="1069"/>
    </location>
</feature>
<evidence type="ECO:0000259" key="20">
    <source>
        <dbReference type="PROSITE" id="PS51456"/>
    </source>
</evidence>
<dbReference type="Gene3D" id="1.20.58.530">
    <property type="match status" value="1"/>
</dbReference>
<feature type="transmembrane region" description="Helical" evidence="19">
    <location>
        <begin position="1171"/>
        <end position="1193"/>
    </location>
</feature>
<feature type="binding site" evidence="17">
    <location>
        <begin position="134"/>
        <end position="141"/>
    </location>
    <ligand>
        <name>ATP</name>
        <dbReference type="ChEBI" id="CHEBI:30616"/>
    </ligand>
</feature>
<feature type="transmembrane region" description="Helical" evidence="19">
    <location>
        <begin position="1933"/>
        <end position="1951"/>
    </location>
</feature>
<keyword evidence="5" id="KW-0808">Transferase</keyword>
<dbReference type="Gene3D" id="1.20.5.4820">
    <property type="match status" value="1"/>
</dbReference>
<dbReference type="GO" id="GO:0006031">
    <property type="term" value="P:chitin biosynthetic process"/>
    <property type="evidence" value="ECO:0007669"/>
    <property type="project" value="TreeGrafter"/>
</dbReference>
<dbReference type="CDD" id="cd04190">
    <property type="entry name" value="Chitin_synth_C"/>
    <property type="match status" value="1"/>
</dbReference>
<keyword evidence="13 17" id="KW-0505">Motor protein</keyword>
<evidence type="ECO:0000256" key="4">
    <source>
        <dbReference type="ARBA" id="ARBA00022676"/>
    </source>
</evidence>
<dbReference type="SUPFAM" id="SSF52540">
    <property type="entry name" value="P-loop containing nucleoside triphosphate hydrolases"/>
    <property type="match status" value="1"/>
</dbReference>
<feature type="transmembrane region" description="Helical" evidence="19">
    <location>
        <begin position="1749"/>
        <end position="1767"/>
    </location>
</feature>
<comment type="similarity">
    <text evidence="15">Belongs to the chitin synthase family. Class IV subfamily.</text>
</comment>
<feature type="transmembrane region" description="Helical" evidence="19">
    <location>
        <begin position="1625"/>
        <end position="1648"/>
    </location>
</feature>
<dbReference type="RefSeq" id="XP_036366078.1">
    <property type="nucleotide sequence ID" value="XM_036510185.1"/>
</dbReference>
<name>A0A7E6FET7_9MOLL</name>
<evidence type="ECO:0000256" key="12">
    <source>
        <dbReference type="ARBA" id="ARBA00023136"/>
    </source>
</evidence>
<comment type="subcellular location">
    <subcellularLocation>
        <location evidence="1">Cell membrane</location>
        <topology evidence="1">Multi-pass membrane protein</topology>
    </subcellularLocation>
</comment>
<feature type="transmembrane region" description="Helical" evidence="19">
    <location>
        <begin position="1690"/>
        <end position="1711"/>
    </location>
</feature>
<evidence type="ECO:0000256" key="18">
    <source>
        <dbReference type="SAM" id="MobiDB-lite"/>
    </source>
</evidence>
<protein>
    <recommendedName>
        <fullName evidence="2">chitin synthase</fullName>
        <ecNumber evidence="2">2.4.1.16</ecNumber>
    </recommendedName>
</protein>
<keyword evidence="12 19" id="KW-0472">Membrane</keyword>
<dbReference type="InterPro" id="IPR004835">
    <property type="entry name" value="Chitin_synth"/>
</dbReference>
<feature type="region of interest" description="Actin-binding" evidence="17">
    <location>
        <begin position="606"/>
        <end position="628"/>
    </location>
</feature>
<dbReference type="PROSITE" id="PS51456">
    <property type="entry name" value="MYOSIN_MOTOR"/>
    <property type="match status" value="1"/>
</dbReference>
<feature type="domain" description="Myosin motor" evidence="20">
    <location>
        <begin position="40"/>
        <end position="726"/>
    </location>
</feature>
<gene>
    <name evidence="22" type="primary">LOC115220581</name>
</gene>
<dbReference type="Gene3D" id="1.20.120.720">
    <property type="entry name" value="Myosin VI head, motor domain, U50 subdomain"/>
    <property type="match status" value="1"/>
</dbReference>
<organism evidence="21 22">
    <name type="scientific">Octopus sinensis</name>
    <name type="common">East Asian common octopus</name>
    <dbReference type="NCBI Taxonomy" id="2607531"/>
    <lineage>
        <taxon>Eukaryota</taxon>
        <taxon>Metazoa</taxon>
        <taxon>Spiralia</taxon>
        <taxon>Lophotrochozoa</taxon>
        <taxon>Mollusca</taxon>
        <taxon>Cephalopoda</taxon>
        <taxon>Coleoidea</taxon>
        <taxon>Octopodiformes</taxon>
        <taxon>Octopoda</taxon>
        <taxon>Incirrata</taxon>
        <taxon>Octopodidae</taxon>
        <taxon>Octopus</taxon>
    </lineage>
</organism>
<keyword evidence="7 17" id="KW-0547">Nucleotide-binding</keyword>
<evidence type="ECO:0000256" key="14">
    <source>
        <dbReference type="ARBA" id="ARBA00023180"/>
    </source>
</evidence>
<keyword evidence="11 17" id="KW-0518">Myosin</keyword>
<keyword evidence="8 17" id="KW-0067">ATP-binding</keyword>
<feature type="transmembrane region" description="Helical" evidence="19">
    <location>
        <begin position="929"/>
        <end position="951"/>
    </location>
</feature>
<keyword evidence="4" id="KW-0328">Glycosyltransferase</keyword>
<dbReference type="Pfam" id="PF03142">
    <property type="entry name" value="Chitin_synth_2"/>
    <property type="match status" value="1"/>
</dbReference>
<dbReference type="Gene3D" id="3.90.550.10">
    <property type="entry name" value="Spore Coat Polysaccharide Biosynthesis Protein SpsA, Chain A"/>
    <property type="match status" value="1"/>
</dbReference>
<feature type="transmembrane region" description="Helical" evidence="19">
    <location>
        <begin position="1972"/>
        <end position="1994"/>
    </location>
</feature>
<evidence type="ECO:0000256" key="2">
    <source>
        <dbReference type="ARBA" id="ARBA00012543"/>
    </source>
</evidence>
<evidence type="ECO:0000256" key="17">
    <source>
        <dbReference type="PROSITE-ProRule" id="PRU00782"/>
    </source>
</evidence>
<dbReference type="GO" id="GO:0003779">
    <property type="term" value="F:actin binding"/>
    <property type="evidence" value="ECO:0007669"/>
    <property type="project" value="UniProtKB-KW"/>
</dbReference>
<feature type="transmembrane region" description="Helical" evidence="19">
    <location>
        <begin position="963"/>
        <end position="985"/>
    </location>
</feature>
<dbReference type="GO" id="GO:0005886">
    <property type="term" value="C:plasma membrane"/>
    <property type="evidence" value="ECO:0007669"/>
    <property type="project" value="UniProtKB-SubCell"/>
</dbReference>
<dbReference type="InterPro" id="IPR029044">
    <property type="entry name" value="Nucleotide-diphossugar_trans"/>
</dbReference>
<dbReference type="PANTHER" id="PTHR22914:SF42">
    <property type="entry name" value="CHITIN SYNTHASE"/>
    <property type="match status" value="1"/>
</dbReference>
<dbReference type="Gene3D" id="1.10.10.820">
    <property type="match status" value="1"/>
</dbReference>
<feature type="transmembrane region" description="Helical" evidence="19">
    <location>
        <begin position="1660"/>
        <end position="1678"/>
    </location>
</feature>
<dbReference type="InterPro" id="IPR036961">
    <property type="entry name" value="Kinesin_motor_dom_sf"/>
</dbReference>
<dbReference type="InterPro" id="IPR027417">
    <property type="entry name" value="P-loop_NTPase"/>
</dbReference>
<evidence type="ECO:0000256" key="13">
    <source>
        <dbReference type="ARBA" id="ARBA00023175"/>
    </source>
</evidence>
<dbReference type="EC" id="2.4.1.16" evidence="2"/>
<comment type="similarity">
    <text evidence="17">Belongs to the TRAFAC class myosin-kinesin ATPase superfamily. Myosin family.</text>
</comment>
<keyword evidence="14" id="KW-0325">Glycoprotein</keyword>
<feature type="compositionally biased region" description="Acidic residues" evidence="18">
    <location>
        <begin position="2038"/>
        <end position="2063"/>
    </location>
</feature>
<keyword evidence="6 19" id="KW-0812">Transmembrane</keyword>
<dbReference type="FunFam" id="3.90.550.10:FF:000139">
    <property type="entry name" value="Chitin synthase 8"/>
    <property type="match status" value="1"/>
</dbReference>
<dbReference type="SMART" id="SM00242">
    <property type="entry name" value="MYSc"/>
    <property type="match status" value="1"/>
</dbReference>
<evidence type="ECO:0000256" key="19">
    <source>
        <dbReference type="SAM" id="Phobius"/>
    </source>
</evidence>
<dbReference type="Proteomes" id="UP000515154">
    <property type="component" value="Linkage group LG16"/>
</dbReference>
<evidence type="ECO:0000256" key="8">
    <source>
        <dbReference type="ARBA" id="ARBA00022840"/>
    </source>
</evidence>
<evidence type="ECO:0000256" key="9">
    <source>
        <dbReference type="ARBA" id="ARBA00022989"/>
    </source>
</evidence>
<feature type="region of interest" description="Disordered" evidence="18">
    <location>
        <begin position="2036"/>
        <end position="2063"/>
    </location>
</feature>